<accession>A0A0A9BZA6</accession>
<protein>
    <submittedName>
        <fullName evidence="2">Uncharacterized protein</fullName>
    </submittedName>
</protein>
<proteinExistence type="predicted"/>
<dbReference type="EMBL" id="GBRH01228491">
    <property type="protein sequence ID" value="JAD69404.1"/>
    <property type="molecule type" value="Transcribed_RNA"/>
</dbReference>
<evidence type="ECO:0000313" key="2">
    <source>
        <dbReference type="EMBL" id="JAD69404.1"/>
    </source>
</evidence>
<feature type="region of interest" description="Disordered" evidence="1">
    <location>
        <begin position="1"/>
        <end position="29"/>
    </location>
</feature>
<sequence>MQRRGQRRPPGQPGRRLRRHQRCGLQHGL</sequence>
<name>A0A0A9BZA6_ARUDO</name>
<reference evidence="2" key="1">
    <citation type="submission" date="2014-09" db="EMBL/GenBank/DDBJ databases">
        <authorList>
            <person name="Magalhaes I.L.F."/>
            <person name="Oliveira U."/>
            <person name="Santos F.R."/>
            <person name="Vidigal T.H.D.A."/>
            <person name="Brescovit A.D."/>
            <person name="Santos A.J."/>
        </authorList>
    </citation>
    <scope>NUCLEOTIDE SEQUENCE</scope>
    <source>
        <tissue evidence="2">Shoot tissue taken approximately 20 cm above the soil surface</tissue>
    </source>
</reference>
<reference evidence="2" key="2">
    <citation type="journal article" date="2015" name="Data Brief">
        <title>Shoot transcriptome of the giant reed, Arundo donax.</title>
        <authorList>
            <person name="Barrero R.A."/>
            <person name="Guerrero F.D."/>
            <person name="Moolhuijzen P."/>
            <person name="Goolsby J.A."/>
            <person name="Tidwell J."/>
            <person name="Bellgard S.E."/>
            <person name="Bellgard M.I."/>
        </authorList>
    </citation>
    <scope>NUCLEOTIDE SEQUENCE</scope>
    <source>
        <tissue evidence="2">Shoot tissue taken approximately 20 cm above the soil surface</tissue>
    </source>
</reference>
<organism evidence="2">
    <name type="scientific">Arundo donax</name>
    <name type="common">Giant reed</name>
    <name type="synonym">Donax arundinaceus</name>
    <dbReference type="NCBI Taxonomy" id="35708"/>
    <lineage>
        <taxon>Eukaryota</taxon>
        <taxon>Viridiplantae</taxon>
        <taxon>Streptophyta</taxon>
        <taxon>Embryophyta</taxon>
        <taxon>Tracheophyta</taxon>
        <taxon>Spermatophyta</taxon>
        <taxon>Magnoliopsida</taxon>
        <taxon>Liliopsida</taxon>
        <taxon>Poales</taxon>
        <taxon>Poaceae</taxon>
        <taxon>PACMAD clade</taxon>
        <taxon>Arundinoideae</taxon>
        <taxon>Arundineae</taxon>
        <taxon>Arundo</taxon>
    </lineage>
</organism>
<evidence type="ECO:0000256" key="1">
    <source>
        <dbReference type="SAM" id="MobiDB-lite"/>
    </source>
</evidence>
<dbReference type="AlphaFoldDB" id="A0A0A9BZA6"/>